<dbReference type="Proteomes" id="UP000035100">
    <property type="component" value="Unassembled WGS sequence"/>
</dbReference>
<feature type="compositionally biased region" description="Basic residues" evidence="1">
    <location>
        <begin position="71"/>
        <end position="80"/>
    </location>
</feature>
<dbReference type="EMBL" id="AONG01000010">
    <property type="protein sequence ID" value="KIQ69043.1"/>
    <property type="molecule type" value="Genomic_DNA"/>
</dbReference>
<gene>
    <name evidence="2" type="ORF">Wenmar_02111</name>
</gene>
<sequence length="98" mass="10867">MSQAKIATCCYCGTRATLVLAGRTRHELACRSCGAPLTKLKMLPVRDDAAPVRRSVSSPQVARPVQPAHPVRPKKRKAPKRAKKLFGEVWDLIEDIFD</sequence>
<evidence type="ECO:0000256" key="1">
    <source>
        <dbReference type="SAM" id="MobiDB-lite"/>
    </source>
</evidence>
<dbReference type="AlphaFoldDB" id="A0A0D0QDG7"/>
<protein>
    <submittedName>
        <fullName evidence="2">Uncharacterized protein</fullName>
    </submittedName>
</protein>
<reference evidence="2 3" key="1">
    <citation type="submission" date="2013-01" db="EMBL/GenBank/DDBJ databases">
        <authorList>
            <person name="Fiebig A."/>
            <person name="Goeker M."/>
            <person name="Klenk H.-P.P."/>
        </authorList>
    </citation>
    <scope>NUCLEOTIDE SEQUENCE [LARGE SCALE GENOMIC DNA]</scope>
    <source>
        <strain evidence="2 3">DSM 24838</strain>
    </source>
</reference>
<name>A0A0D0QDG7_9RHOB</name>
<dbReference type="RefSeq" id="WP_018304682.1">
    <property type="nucleotide sequence ID" value="NZ_KB902315.1"/>
</dbReference>
<keyword evidence="3" id="KW-1185">Reference proteome</keyword>
<feature type="region of interest" description="Disordered" evidence="1">
    <location>
        <begin position="51"/>
        <end position="80"/>
    </location>
</feature>
<evidence type="ECO:0000313" key="3">
    <source>
        <dbReference type="Proteomes" id="UP000035100"/>
    </source>
</evidence>
<dbReference type="PATRIC" id="fig|1123501.6.peg.2207"/>
<dbReference type="OrthoDB" id="7868311at2"/>
<comment type="caution">
    <text evidence="2">The sequence shown here is derived from an EMBL/GenBank/DDBJ whole genome shotgun (WGS) entry which is preliminary data.</text>
</comment>
<dbReference type="STRING" id="1123501.Wenmar_02111"/>
<proteinExistence type="predicted"/>
<dbReference type="eggNOG" id="ENOG503326U">
    <property type="taxonomic scope" value="Bacteria"/>
</dbReference>
<accession>A0A0D0QDG7</accession>
<organism evidence="2 3">
    <name type="scientific">Wenxinia marina DSM 24838</name>
    <dbReference type="NCBI Taxonomy" id="1123501"/>
    <lineage>
        <taxon>Bacteria</taxon>
        <taxon>Pseudomonadati</taxon>
        <taxon>Pseudomonadota</taxon>
        <taxon>Alphaproteobacteria</taxon>
        <taxon>Rhodobacterales</taxon>
        <taxon>Roseobacteraceae</taxon>
        <taxon>Wenxinia</taxon>
    </lineage>
</organism>
<evidence type="ECO:0000313" key="2">
    <source>
        <dbReference type="EMBL" id="KIQ69043.1"/>
    </source>
</evidence>